<dbReference type="RefSeq" id="WP_381742303.1">
    <property type="nucleotide sequence ID" value="NZ_JBHSDP010000024.1"/>
</dbReference>
<dbReference type="InterPro" id="IPR036380">
    <property type="entry name" value="Isochorismatase-like_sf"/>
</dbReference>
<reference evidence="4" key="1">
    <citation type="journal article" date="2019" name="Int. J. Syst. Evol. Microbiol.">
        <title>The Global Catalogue of Microorganisms (GCM) 10K type strain sequencing project: providing services to taxonomists for standard genome sequencing and annotation.</title>
        <authorList>
            <consortium name="The Broad Institute Genomics Platform"/>
            <consortium name="The Broad Institute Genome Sequencing Center for Infectious Disease"/>
            <person name="Wu L."/>
            <person name="Ma J."/>
        </authorList>
    </citation>
    <scope>NUCLEOTIDE SEQUENCE [LARGE SCALE GENOMIC DNA]</scope>
    <source>
        <strain evidence="4">PCU 347</strain>
    </source>
</reference>
<evidence type="ECO:0000313" key="3">
    <source>
        <dbReference type="EMBL" id="MFC4331127.1"/>
    </source>
</evidence>
<dbReference type="InterPro" id="IPR016291">
    <property type="entry name" value="Isochorismatase"/>
</dbReference>
<protein>
    <submittedName>
        <fullName evidence="3">Isochorismatase family protein</fullName>
    </submittedName>
</protein>
<dbReference type="Gene3D" id="3.40.50.850">
    <property type="entry name" value="Isochorismatase-like"/>
    <property type="match status" value="1"/>
</dbReference>
<dbReference type="EMBL" id="JBHSDP010000024">
    <property type="protein sequence ID" value="MFC4331127.1"/>
    <property type="molecule type" value="Genomic_DNA"/>
</dbReference>
<name>A0ABV8TL22_9ACTN</name>
<keyword evidence="4" id="KW-1185">Reference proteome</keyword>
<proteinExistence type="predicted"/>
<organism evidence="3 4">
    <name type="scientific">Streptomyces andamanensis</name>
    <dbReference type="NCBI Taxonomy" id="1565035"/>
    <lineage>
        <taxon>Bacteria</taxon>
        <taxon>Bacillati</taxon>
        <taxon>Actinomycetota</taxon>
        <taxon>Actinomycetes</taxon>
        <taxon>Kitasatosporales</taxon>
        <taxon>Streptomycetaceae</taxon>
        <taxon>Streptomyces</taxon>
    </lineage>
</organism>
<evidence type="ECO:0000313" key="4">
    <source>
        <dbReference type="Proteomes" id="UP001595824"/>
    </source>
</evidence>
<dbReference type="PANTHER" id="PTHR43540:SF3">
    <property type="entry name" value="ENTEROBACTIN SYNTHASE COMPONENT B"/>
    <property type="match status" value="1"/>
</dbReference>
<keyword evidence="1" id="KW-0378">Hydrolase</keyword>
<accession>A0ABV8TL22</accession>
<dbReference type="InterPro" id="IPR050272">
    <property type="entry name" value="Isochorismatase-like_hydrls"/>
</dbReference>
<dbReference type="SUPFAM" id="SSF52499">
    <property type="entry name" value="Isochorismatase-like hydrolases"/>
    <property type="match status" value="1"/>
</dbReference>
<dbReference type="Pfam" id="PF00857">
    <property type="entry name" value="Isochorismatase"/>
    <property type="match status" value="1"/>
</dbReference>
<feature type="domain" description="Isochorismatase-like" evidence="2">
    <location>
        <begin position="31"/>
        <end position="208"/>
    </location>
</feature>
<evidence type="ECO:0000259" key="2">
    <source>
        <dbReference type="Pfam" id="PF00857"/>
    </source>
</evidence>
<dbReference type="PANTHER" id="PTHR43540">
    <property type="entry name" value="PEROXYUREIDOACRYLATE/UREIDOACRYLATE AMIDOHYDROLASE-RELATED"/>
    <property type="match status" value="1"/>
</dbReference>
<dbReference type="Proteomes" id="UP001595824">
    <property type="component" value="Unassembled WGS sequence"/>
</dbReference>
<comment type="caution">
    <text evidence="3">The sequence shown here is derived from an EMBL/GenBank/DDBJ whole genome shotgun (WGS) entry which is preliminary data.</text>
</comment>
<evidence type="ECO:0000256" key="1">
    <source>
        <dbReference type="ARBA" id="ARBA00022801"/>
    </source>
</evidence>
<gene>
    <name evidence="3" type="ORF">ACFPC0_25780</name>
</gene>
<dbReference type="InterPro" id="IPR000868">
    <property type="entry name" value="Isochorismatase-like_dom"/>
</dbReference>
<dbReference type="PRINTS" id="PR01398">
    <property type="entry name" value="ISCHRISMTASE"/>
</dbReference>
<sequence>MTSSSVVPYRMPDAVPVPDDSPCWTIDPHRSALLVEHMQKPVLRALRDTAPVGELVANIGRLVHCARSGGVPVLYVTAAPGRQVGGKGVRAAARPDPVPPEDEFAAAEARAVVEVLQPQTGDTVLTAKRYSAFAGTRLRSRLKELGRDQLVVVGATARTDVLLTAADAWMQDLRPVVVADAVADRTAAHHAMAVQWLADTCSMVTLTDSVAEAFRTRTGSPQAAAT</sequence>